<dbReference type="GeneID" id="27690309"/>
<dbReference type="AlphaFoldDB" id="A0A0L0H7V6"/>
<keyword evidence="3" id="KW-1185">Reference proteome</keyword>
<sequence length="137" mass="15292">MISERLVSSAHCESSLQVRTRRHLRLDAESFCIENRLCGRGTHASRIVSARPLVGRPAHQESPLRTGNSADQWSLRDGSGQGTRRAHASRIISARPQVGRPAHCRMLVRCAWQLHWGARWALLDSGGQPNDCPEDDH</sequence>
<dbReference type="RefSeq" id="XP_016605630.1">
    <property type="nucleotide sequence ID" value="XM_016755239.1"/>
</dbReference>
<dbReference type="VEuPathDB" id="FungiDB:SPPG_07061"/>
<dbReference type="Proteomes" id="UP000053201">
    <property type="component" value="Unassembled WGS sequence"/>
</dbReference>
<dbReference type="EMBL" id="KQ257463">
    <property type="protein sequence ID" value="KNC97590.1"/>
    <property type="molecule type" value="Genomic_DNA"/>
</dbReference>
<protein>
    <submittedName>
        <fullName evidence="2">Uncharacterized protein</fullName>
    </submittedName>
</protein>
<reference evidence="2 3" key="1">
    <citation type="submission" date="2009-08" db="EMBL/GenBank/DDBJ databases">
        <title>The Genome Sequence of Spizellomyces punctatus strain DAOM BR117.</title>
        <authorList>
            <consortium name="The Broad Institute Genome Sequencing Platform"/>
            <person name="Russ C."/>
            <person name="Cuomo C."/>
            <person name="Shea T."/>
            <person name="Young S.K."/>
            <person name="Zeng Q."/>
            <person name="Koehrsen M."/>
            <person name="Haas B."/>
            <person name="Borodovsky M."/>
            <person name="Guigo R."/>
            <person name="Alvarado L."/>
            <person name="Berlin A."/>
            <person name="Bochicchio J."/>
            <person name="Borenstein D."/>
            <person name="Chapman S."/>
            <person name="Chen Z."/>
            <person name="Engels R."/>
            <person name="Freedman E."/>
            <person name="Gellesch M."/>
            <person name="Goldberg J."/>
            <person name="Griggs A."/>
            <person name="Gujja S."/>
            <person name="Heiman D."/>
            <person name="Hepburn T."/>
            <person name="Howarth C."/>
            <person name="Jen D."/>
            <person name="Larson L."/>
            <person name="Lewis B."/>
            <person name="Mehta T."/>
            <person name="Park D."/>
            <person name="Pearson M."/>
            <person name="Roberts A."/>
            <person name="Saif S."/>
            <person name="Shenoy N."/>
            <person name="Sisk P."/>
            <person name="Stolte C."/>
            <person name="Sykes S."/>
            <person name="Thomson T."/>
            <person name="Walk T."/>
            <person name="White J."/>
            <person name="Yandava C."/>
            <person name="Burger G."/>
            <person name="Gray M.W."/>
            <person name="Holland P.W.H."/>
            <person name="King N."/>
            <person name="Lang F.B.F."/>
            <person name="Roger A.J."/>
            <person name="Ruiz-Trillo I."/>
            <person name="Lander E."/>
            <person name="Nusbaum C."/>
        </authorList>
    </citation>
    <scope>NUCLEOTIDE SEQUENCE [LARGE SCALE GENOMIC DNA]</scope>
    <source>
        <strain evidence="2 3">DAOM BR117</strain>
    </source>
</reference>
<evidence type="ECO:0000313" key="3">
    <source>
        <dbReference type="Proteomes" id="UP000053201"/>
    </source>
</evidence>
<feature type="compositionally biased region" description="Polar residues" evidence="1">
    <location>
        <begin position="63"/>
        <end position="72"/>
    </location>
</feature>
<evidence type="ECO:0000256" key="1">
    <source>
        <dbReference type="SAM" id="MobiDB-lite"/>
    </source>
</evidence>
<gene>
    <name evidence="2" type="ORF">SPPG_07061</name>
</gene>
<feature type="region of interest" description="Disordered" evidence="1">
    <location>
        <begin position="56"/>
        <end position="86"/>
    </location>
</feature>
<proteinExistence type="predicted"/>
<evidence type="ECO:0000313" key="2">
    <source>
        <dbReference type="EMBL" id="KNC97590.1"/>
    </source>
</evidence>
<accession>A0A0L0H7V6</accession>
<name>A0A0L0H7V6_SPIPD</name>
<organism evidence="2 3">
    <name type="scientific">Spizellomyces punctatus (strain DAOM BR117)</name>
    <dbReference type="NCBI Taxonomy" id="645134"/>
    <lineage>
        <taxon>Eukaryota</taxon>
        <taxon>Fungi</taxon>
        <taxon>Fungi incertae sedis</taxon>
        <taxon>Chytridiomycota</taxon>
        <taxon>Chytridiomycota incertae sedis</taxon>
        <taxon>Chytridiomycetes</taxon>
        <taxon>Spizellomycetales</taxon>
        <taxon>Spizellomycetaceae</taxon>
        <taxon>Spizellomyces</taxon>
    </lineage>
</organism>